<reference evidence="2" key="3">
    <citation type="submission" date="2018-08" db="UniProtKB">
        <authorList>
            <consortium name="EnsemblPlants"/>
        </authorList>
    </citation>
    <scope>IDENTIFICATION</scope>
    <source>
        <strain evidence="2">cv. Bd21</strain>
    </source>
</reference>
<reference evidence="1 2" key="1">
    <citation type="journal article" date="2010" name="Nature">
        <title>Genome sequencing and analysis of the model grass Brachypodium distachyon.</title>
        <authorList>
            <consortium name="International Brachypodium Initiative"/>
        </authorList>
    </citation>
    <scope>NUCLEOTIDE SEQUENCE [LARGE SCALE GENOMIC DNA]</scope>
    <source>
        <strain evidence="1 2">Bd21</strain>
    </source>
</reference>
<name>A0A2K2CM52_BRADI</name>
<keyword evidence="3" id="KW-1185">Reference proteome</keyword>
<dbReference type="Proteomes" id="UP000008810">
    <property type="component" value="Chromosome 4"/>
</dbReference>
<evidence type="ECO:0000313" key="1">
    <source>
        <dbReference type="EMBL" id="PNT63108.1"/>
    </source>
</evidence>
<dbReference type="EMBL" id="CM000883">
    <property type="protein sequence ID" value="PNT63108.1"/>
    <property type="molecule type" value="Genomic_DNA"/>
</dbReference>
<evidence type="ECO:0000313" key="3">
    <source>
        <dbReference type="Proteomes" id="UP000008810"/>
    </source>
</evidence>
<proteinExistence type="predicted"/>
<dbReference type="EnsemblPlants" id="PNT63108">
    <property type="protein sequence ID" value="PNT63108"/>
    <property type="gene ID" value="BRADI_4g11543v3"/>
</dbReference>
<sequence>MRTLCPLLATFTWLHHLAGLLPIINTECFFFLLLFFAGNNLSGRVFKFTVCSKAVGFLINKKGAFECNFFKCSFYIISQGTFTLAEEKF</sequence>
<dbReference type="Gramene" id="PNT63108">
    <property type="protein sequence ID" value="PNT63108"/>
    <property type="gene ID" value="BRADI_4g11543v3"/>
</dbReference>
<gene>
    <name evidence="1" type="ORF">BRADI_4g11543v3</name>
</gene>
<dbReference type="InParanoid" id="A0A2K2CM52"/>
<dbReference type="AlphaFoldDB" id="A0A2K2CM52"/>
<protein>
    <submittedName>
        <fullName evidence="1 2">Uncharacterized protein</fullName>
    </submittedName>
</protein>
<accession>A0A2K2CM52</accession>
<reference evidence="1" key="2">
    <citation type="submission" date="2017-06" db="EMBL/GenBank/DDBJ databases">
        <title>WGS assembly of Brachypodium distachyon.</title>
        <authorList>
            <consortium name="The International Brachypodium Initiative"/>
            <person name="Lucas S."/>
            <person name="Harmon-Smith M."/>
            <person name="Lail K."/>
            <person name="Tice H."/>
            <person name="Grimwood J."/>
            <person name="Bruce D."/>
            <person name="Barry K."/>
            <person name="Shu S."/>
            <person name="Lindquist E."/>
            <person name="Wang M."/>
            <person name="Pitluck S."/>
            <person name="Vogel J.P."/>
            <person name="Garvin D.F."/>
            <person name="Mockler T.C."/>
            <person name="Schmutz J."/>
            <person name="Rokhsar D."/>
            <person name="Bevan M.W."/>
        </authorList>
    </citation>
    <scope>NUCLEOTIDE SEQUENCE</scope>
    <source>
        <strain evidence="1">Bd21</strain>
    </source>
</reference>
<evidence type="ECO:0000313" key="2">
    <source>
        <dbReference type="EnsemblPlants" id="PNT63108"/>
    </source>
</evidence>
<organism evidence="1">
    <name type="scientific">Brachypodium distachyon</name>
    <name type="common">Purple false brome</name>
    <name type="synonym">Trachynia distachya</name>
    <dbReference type="NCBI Taxonomy" id="15368"/>
    <lineage>
        <taxon>Eukaryota</taxon>
        <taxon>Viridiplantae</taxon>
        <taxon>Streptophyta</taxon>
        <taxon>Embryophyta</taxon>
        <taxon>Tracheophyta</taxon>
        <taxon>Spermatophyta</taxon>
        <taxon>Magnoliopsida</taxon>
        <taxon>Liliopsida</taxon>
        <taxon>Poales</taxon>
        <taxon>Poaceae</taxon>
        <taxon>BOP clade</taxon>
        <taxon>Pooideae</taxon>
        <taxon>Stipodae</taxon>
        <taxon>Brachypodieae</taxon>
        <taxon>Brachypodium</taxon>
    </lineage>
</organism>